<dbReference type="Proteomes" id="UP000195080">
    <property type="component" value="Chromosome"/>
</dbReference>
<name>A0ABZ2T9C2_9ENTE</name>
<dbReference type="RefSeq" id="WP_339099753.1">
    <property type="nucleotide sequence ID" value="NZ_CP147248.1"/>
</dbReference>
<gene>
    <name evidence="1" type="ORF">A5866_001255</name>
</gene>
<proteinExistence type="predicted"/>
<keyword evidence="2" id="KW-1185">Reference proteome</keyword>
<protein>
    <submittedName>
        <fullName evidence="1">Uncharacterized protein</fullName>
    </submittedName>
</protein>
<evidence type="ECO:0000313" key="2">
    <source>
        <dbReference type="Proteomes" id="UP000195080"/>
    </source>
</evidence>
<sequence length="363" mass="42432">MIQGEYGFNNDILINCMVSNEEKHSVIQHEDTHKRTITGSTLGDLIMMLEKSNVVDNSKNWLLVYFVKSIKKMQEQMATYVEMLTILDFQGKDAYIAAVNNLRSNNRLYYKYYYSMYSKVGDQYIFELKKEGKIKKLIELITQIGILSLNIDVTKIPLWEQITEQNINKLFSDEEKRFNFNPNARFSKLTENIFLKKDEEDLDSEIILSIINSSAKSRSLDDTRSIILKIYQDSLVLDRIIKRVEGIELKVYTDIIYNNLDVLSAYPMLEKNSKDNKTTPELESIKELKNKINQNPQKNFLMFYHLLGGFEEFMFCSNMSIQLNQGYLLSRYSDLEEGKDLIAQTSLPIVFCQTKLIKMLYNQ</sequence>
<evidence type="ECO:0000313" key="1">
    <source>
        <dbReference type="EMBL" id="WYJ86177.1"/>
    </source>
</evidence>
<accession>A0ABZ2T9C2</accession>
<dbReference type="EMBL" id="CP147248">
    <property type="protein sequence ID" value="WYJ86177.1"/>
    <property type="molecule type" value="Genomic_DNA"/>
</dbReference>
<organism evidence="1 2">
    <name type="scientific">Candidatus Enterococcus lemimoniae</name>
    <dbReference type="NCBI Taxonomy" id="1834167"/>
    <lineage>
        <taxon>Bacteria</taxon>
        <taxon>Bacillati</taxon>
        <taxon>Bacillota</taxon>
        <taxon>Bacilli</taxon>
        <taxon>Lactobacillales</taxon>
        <taxon>Enterococcaceae</taxon>
        <taxon>Enterococcus</taxon>
    </lineage>
</organism>
<reference evidence="2" key="1">
    <citation type="submission" date="2017-05" db="EMBL/GenBank/DDBJ databases">
        <title>The Genome Sequence of EEnterococcus faecalis 9F2_4866.</title>
        <authorList>
            <consortium name="The Broad Institute Genomics Platform"/>
            <consortium name="The Broad Institute Genomic Center for Infectious Diseases"/>
            <person name="Earl A."/>
            <person name="Manson A."/>
            <person name="Schwartman J."/>
            <person name="Gilmore M."/>
            <person name="Abouelleil A."/>
            <person name="Cao P."/>
            <person name="Chapman S."/>
            <person name="Cusick C."/>
            <person name="Shea T."/>
            <person name="Young S."/>
            <person name="Neafsey D."/>
            <person name="Nusbaum C."/>
            <person name="Birren B."/>
        </authorList>
    </citation>
    <scope>NUCLEOTIDE SEQUENCE [LARGE SCALE GENOMIC DNA]</scope>
    <source>
        <strain evidence="2">12C11_DIV0727</strain>
    </source>
</reference>